<evidence type="ECO:0000259" key="7">
    <source>
        <dbReference type="Pfam" id="PF24621"/>
    </source>
</evidence>
<dbReference type="Proteomes" id="UP000018680">
    <property type="component" value="Chromosome"/>
</dbReference>
<dbReference type="GO" id="GO:0003856">
    <property type="term" value="F:3-dehydroquinate synthase activity"/>
    <property type="evidence" value="ECO:0007669"/>
    <property type="project" value="UniProtKB-EC"/>
</dbReference>
<dbReference type="EC" id="4.2.3.4" evidence="8"/>
<keyword evidence="8" id="KW-0456">Lyase</keyword>
<feature type="domain" description="3-dehydroquinate synthase C-terminal" evidence="7">
    <location>
        <begin position="194"/>
        <end position="337"/>
    </location>
</feature>
<dbReference type="AlphaFoldDB" id="V5WFA4"/>
<dbReference type="Gene3D" id="3.40.50.1970">
    <property type="match status" value="1"/>
</dbReference>
<feature type="domain" description="3-dehydroquinate synthase N-terminal" evidence="6">
    <location>
        <begin position="80"/>
        <end position="191"/>
    </location>
</feature>
<evidence type="ECO:0000313" key="8">
    <source>
        <dbReference type="EMBL" id="AHC14229.1"/>
    </source>
</evidence>
<dbReference type="PATRIC" id="fig|1307761.3.peg.808"/>
<keyword evidence="3" id="KW-0479">Metal-binding</keyword>
<dbReference type="CDD" id="cd08195">
    <property type="entry name" value="DHQS"/>
    <property type="match status" value="1"/>
</dbReference>
<name>V5WFA4_9SPIO</name>
<proteinExistence type="predicted"/>
<evidence type="ECO:0000256" key="2">
    <source>
        <dbReference type="ARBA" id="ARBA00001941"/>
    </source>
</evidence>
<dbReference type="RefSeq" id="WP_024267160.1">
    <property type="nucleotide sequence ID" value="NC_023035.1"/>
</dbReference>
<dbReference type="Pfam" id="PF24621">
    <property type="entry name" value="DHQS_C"/>
    <property type="match status" value="1"/>
</dbReference>
<dbReference type="eggNOG" id="COG0337">
    <property type="taxonomic scope" value="Bacteria"/>
</dbReference>
<accession>V5WFA4</accession>
<evidence type="ECO:0000313" key="9">
    <source>
        <dbReference type="Proteomes" id="UP000018680"/>
    </source>
</evidence>
<dbReference type="HOGENOM" id="CLU_001201_0_1_12"/>
<evidence type="ECO:0000256" key="1">
    <source>
        <dbReference type="ARBA" id="ARBA00001911"/>
    </source>
</evidence>
<comment type="cofactor">
    <cofactor evidence="1">
        <name>NAD(+)</name>
        <dbReference type="ChEBI" id="CHEBI:57540"/>
    </cofactor>
</comment>
<reference evidence="8 9" key="1">
    <citation type="journal article" date="2015" name="Stand. Genomic Sci.">
        <title>Complete genome sequence and description of Salinispira pacifica gen. nov., sp. nov., a novel spirochaete isolated form a hypersaline microbial mat.</title>
        <authorList>
            <person name="Ben Hania W."/>
            <person name="Joseph M."/>
            <person name="Schumann P."/>
            <person name="Bunk B."/>
            <person name="Fiebig A."/>
            <person name="Sproer C."/>
            <person name="Klenk H.P."/>
            <person name="Fardeau M.L."/>
            <person name="Spring S."/>
        </authorList>
    </citation>
    <scope>NUCLEOTIDE SEQUENCE [LARGE SCALE GENOMIC DNA]</scope>
    <source>
        <strain evidence="8 9">L21-RPul-D2</strain>
    </source>
</reference>
<sequence>MQFTLGEFTTRLSLHEDGAELLKNLGNPLLLICDENTLNLIHSHGLLPPGTEMPEIRSGEDLQGLSETSLPSPETPRAAVVLPSGESGKTLANVELILKTAFSLGFARDSCFVGLGGGVVTDIAAFASSLFMRGNRLVLIPTTLLAMVDAAFGGKTGINYHGYKNMVGSFYPAEQLRVYPGFLKDLPRREYLSGLAEVIKSAMLDDAELFAFMEEQSTPILNREPGALEYIIWKSLMVKGRVVLADLREGGLRAQLNLGHTFAHALEAVSGFGLWSHGEAVAWGLLRALELGRVLEITPDSYISRVEALLGTYSYRLDSSGCAPEQLISAMKNDKKKKGGKVGFILQRNLCETLQRPVEDADVLKVLN</sequence>
<dbReference type="GO" id="GO:0046872">
    <property type="term" value="F:metal ion binding"/>
    <property type="evidence" value="ECO:0007669"/>
    <property type="project" value="UniProtKB-KW"/>
</dbReference>
<keyword evidence="4" id="KW-0520">NAD</keyword>
<evidence type="ECO:0000256" key="5">
    <source>
        <dbReference type="SAM" id="MobiDB-lite"/>
    </source>
</evidence>
<protein>
    <submittedName>
        <fullName evidence="8">3-dehydroquinate synthase</fullName>
        <ecNumber evidence="8">4.2.3.4</ecNumber>
    </submittedName>
</protein>
<dbReference type="Gene3D" id="1.20.1090.10">
    <property type="entry name" value="Dehydroquinate synthase-like - alpha domain"/>
    <property type="match status" value="1"/>
</dbReference>
<evidence type="ECO:0000256" key="3">
    <source>
        <dbReference type="ARBA" id="ARBA00022723"/>
    </source>
</evidence>
<dbReference type="Pfam" id="PF01761">
    <property type="entry name" value="DHQ_synthase"/>
    <property type="match status" value="1"/>
</dbReference>
<evidence type="ECO:0000256" key="4">
    <source>
        <dbReference type="ARBA" id="ARBA00023027"/>
    </source>
</evidence>
<comment type="cofactor">
    <cofactor evidence="2">
        <name>Co(2+)</name>
        <dbReference type="ChEBI" id="CHEBI:48828"/>
    </cofactor>
</comment>
<dbReference type="PANTHER" id="PTHR43622:SF1">
    <property type="entry name" value="3-DEHYDROQUINATE SYNTHASE"/>
    <property type="match status" value="1"/>
</dbReference>
<keyword evidence="9" id="KW-1185">Reference proteome</keyword>
<dbReference type="InterPro" id="IPR050071">
    <property type="entry name" value="Dehydroquinate_synthase"/>
</dbReference>
<dbReference type="InterPro" id="IPR030960">
    <property type="entry name" value="DHQS/DOIS_N"/>
</dbReference>
<dbReference type="KEGG" id="slr:L21SP2_0807"/>
<organism evidence="8 9">
    <name type="scientific">Salinispira pacifica</name>
    <dbReference type="NCBI Taxonomy" id="1307761"/>
    <lineage>
        <taxon>Bacteria</taxon>
        <taxon>Pseudomonadati</taxon>
        <taxon>Spirochaetota</taxon>
        <taxon>Spirochaetia</taxon>
        <taxon>Spirochaetales</taxon>
        <taxon>Spirochaetaceae</taxon>
        <taxon>Salinispira</taxon>
    </lineage>
</organism>
<dbReference type="PANTHER" id="PTHR43622">
    <property type="entry name" value="3-DEHYDROQUINATE SYNTHASE"/>
    <property type="match status" value="1"/>
</dbReference>
<dbReference type="InterPro" id="IPR056179">
    <property type="entry name" value="DHQS_C"/>
</dbReference>
<dbReference type="STRING" id="1307761.L21SP2_0807"/>
<evidence type="ECO:0000259" key="6">
    <source>
        <dbReference type="Pfam" id="PF01761"/>
    </source>
</evidence>
<dbReference type="SUPFAM" id="SSF56796">
    <property type="entry name" value="Dehydroquinate synthase-like"/>
    <property type="match status" value="1"/>
</dbReference>
<dbReference type="EMBL" id="CP006939">
    <property type="protein sequence ID" value="AHC14229.1"/>
    <property type="molecule type" value="Genomic_DNA"/>
</dbReference>
<gene>
    <name evidence="8" type="ORF">L21SP2_0807</name>
</gene>
<feature type="region of interest" description="Disordered" evidence="5">
    <location>
        <begin position="51"/>
        <end position="78"/>
    </location>
</feature>